<comment type="domain">
    <text evidence="8">Possesses an unusual extended V-shaped dimeric structure with each monomer consisting of three distinct domains arranged along a curved 'spinal' alpha-helix. The N-terminal catalytic domain specifically recognizes the glutamate moiety of the substrate. The second domain is the NADPH-binding domain, and the third C-terminal domain is responsible for dimerization.</text>
</comment>
<dbReference type="InterPro" id="IPR006151">
    <property type="entry name" value="Shikm_DH/Glu-tRNA_Rdtase"/>
</dbReference>
<dbReference type="Gene3D" id="3.40.50.720">
    <property type="entry name" value="NAD(P)-binding Rossmann-like Domain"/>
    <property type="match status" value="1"/>
</dbReference>
<feature type="binding site" evidence="8">
    <location>
        <begin position="49"/>
        <end position="52"/>
    </location>
    <ligand>
        <name>substrate</name>
    </ligand>
</feature>
<dbReference type="Gene3D" id="3.30.460.30">
    <property type="entry name" value="Glutamyl-tRNA reductase, N-terminal domain"/>
    <property type="match status" value="1"/>
</dbReference>
<comment type="pathway">
    <text evidence="1 8 9">Porphyrin-containing compound metabolism; protoporphyrin-IX biosynthesis; 5-aminolevulinate from L-glutamyl-tRNA(Glu): step 1/2.</text>
</comment>
<dbReference type="InterPro" id="IPR015896">
    <property type="entry name" value="4pyrrol_synth_GluRdtase_dimer"/>
</dbReference>
<feature type="domain" description="Glutamyl-tRNA reductase N-terminal" evidence="12">
    <location>
        <begin position="6"/>
        <end position="156"/>
    </location>
</feature>
<comment type="similarity">
    <text evidence="2 8 9">Belongs to the glutamyl-tRNA reductase family.</text>
</comment>
<comment type="function">
    <text evidence="8">Catalyzes the NADPH-dependent reduction of glutamyl-tRNA(Glu) to glutamate 1-semialdehyde (GSA).</text>
</comment>
<dbReference type="Proteomes" id="UP000060487">
    <property type="component" value="Unassembled WGS sequence"/>
</dbReference>
<feature type="domain" description="Quinate/shikimate 5-dehydrogenase/glutamyl-tRNA reductase" evidence="11">
    <location>
        <begin position="171"/>
        <end position="306"/>
    </location>
</feature>
<dbReference type="Pfam" id="PF01488">
    <property type="entry name" value="Shikimate_DH"/>
    <property type="match status" value="1"/>
</dbReference>
<dbReference type="SUPFAM" id="SSF69742">
    <property type="entry name" value="Glutamyl tRNA-reductase catalytic, N-terminal domain"/>
    <property type="match status" value="1"/>
</dbReference>
<dbReference type="CDD" id="cd05213">
    <property type="entry name" value="NAD_bind_Glutamyl_tRNA_reduct"/>
    <property type="match status" value="1"/>
</dbReference>
<feature type="site" description="Important for activity" evidence="8">
    <location>
        <position position="99"/>
    </location>
</feature>
<feature type="binding site" evidence="8">
    <location>
        <begin position="114"/>
        <end position="116"/>
    </location>
    <ligand>
        <name>substrate</name>
    </ligand>
</feature>
<evidence type="ECO:0000256" key="8">
    <source>
        <dbReference type="HAMAP-Rule" id="MF_00087"/>
    </source>
</evidence>
<keyword evidence="6 8" id="KW-0627">Porphyrin biosynthesis</keyword>
<protein>
    <recommendedName>
        <fullName evidence="3 8">Glutamyl-tRNA reductase</fullName>
        <shortName evidence="8">GluTR</shortName>
        <ecNumber evidence="3 8">1.2.1.70</ecNumber>
    </recommendedName>
</protein>
<keyword evidence="4 8" id="KW-0521">NADP</keyword>
<evidence type="ECO:0000256" key="1">
    <source>
        <dbReference type="ARBA" id="ARBA00005059"/>
    </source>
</evidence>
<dbReference type="SUPFAM" id="SSF51735">
    <property type="entry name" value="NAD(P)-binding Rossmann-fold domains"/>
    <property type="match status" value="1"/>
</dbReference>
<evidence type="ECO:0000259" key="11">
    <source>
        <dbReference type="Pfam" id="PF01488"/>
    </source>
</evidence>
<feature type="active site" description="Nucleophile" evidence="8">
    <location>
        <position position="50"/>
    </location>
</feature>
<evidence type="ECO:0000256" key="9">
    <source>
        <dbReference type="RuleBase" id="RU000584"/>
    </source>
</evidence>
<comment type="miscellaneous">
    <text evidence="8">During catalysis, the active site Cys acts as a nucleophile attacking the alpha-carbonyl group of tRNA-bound glutamate with the formation of a thioester intermediate between enzyme and glutamate, and the concomitant release of tRNA(Glu). The thioester intermediate is finally reduced by direct hydride transfer from NADPH, to form the product GSA.</text>
</comment>
<evidence type="ECO:0000256" key="5">
    <source>
        <dbReference type="ARBA" id="ARBA00023002"/>
    </source>
</evidence>
<dbReference type="PANTHER" id="PTHR43013:SF1">
    <property type="entry name" value="GLUTAMYL-TRNA REDUCTASE"/>
    <property type="match status" value="1"/>
</dbReference>
<evidence type="ECO:0000256" key="3">
    <source>
        <dbReference type="ARBA" id="ARBA00012970"/>
    </source>
</evidence>
<feature type="binding site" evidence="8">
    <location>
        <position position="120"/>
    </location>
    <ligand>
        <name>substrate</name>
    </ligand>
</feature>
<accession>A0ABR5SJ84</accession>
<evidence type="ECO:0000313" key="14">
    <source>
        <dbReference type="Proteomes" id="UP000060487"/>
    </source>
</evidence>
<evidence type="ECO:0000256" key="7">
    <source>
        <dbReference type="ARBA" id="ARBA00047464"/>
    </source>
</evidence>
<organism evidence="13 14">
    <name type="scientific">Candidatus Magnetominusculus xianensis</name>
    <dbReference type="NCBI Taxonomy" id="1748249"/>
    <lineage>
        <taxon>Bacteria</taxon>
        <taxon>Pseudomonadati</taxon>
        <taxon>Nitrospirota</taxon>
        <taxon>Nitrospiria</taxon>
        <taxon>Nitrospirales</taxon>
        <taxon>Nitrospiraceae</taxon>
        <taxon>Candidatus Magnetominusculus</taxon>
    </lineage>
</organism>
<comment type="subunit">
    <text evidence="8">Homodimer.</text>
</comment>
<proteinExistence type="inferred from homology"/>
<keyword evidence="5 8" id="KW-0560">Oxidoreductase</keyword>
<dbReference type="EC" id="1.2.1.70" evidence="3 8"/>
<evidence type="ECO:0000256" key="6">
    <source>
        <dbReference type="ARBA" id="ARBA00023244"/>
    </source>
</evidence>
<evidence type="ECO:0000313" key="13">
    <source>
        <dbReference type="EMBL" id="KWT94354.1"/>
    </source>
</evidence>
<keyword evidence="14" id="KW-1185">Reference proteome</keyword>
<comment type="caution">
    <text evidence="13">The sequence shown here is derived from an EMBL/GenBank/DDBJ whole genome shotgun (WGS) entry which is preliminary data.</text>
</comment>
<gene>
    <name evidence="8 13" type="primary">hemA</name>
    <name evidence="13" type="ORF">ASN18_0239</name>
</gene>
<feature type="binding site" evidence="8">
    <location>
        <begin position="189"/>
        <end position="194"/>
    </location>
    <ligand>
        <name>NADP(+)</name>
        <dbReference type="ChEBI" id="CHEBI:58349"/>
    </ligand>
</feature>
<feature type="binding site" evidence="8">
    <location>
        <position position="109"/>
    </location>
    <ligand>
        <name>substrate</name>
    </ligand>
</feature>
<dbReference type="HAMAP" id="MF_00087">
    <property type="entry name" value="Glu_tRNA_reductase"/>
    <property type="match status" value="1"/>
</dbReference>
<feature type="domain" description="Tetrapyrrole biosynthesis glutamyl-tRNA reductase dimerisation" evidence="10">
    <location>
        <begin position="320"/>
        <end position="417"/>
    </location>
</feature>
<dbReference type="EMBL" id="LNQR01000006">
    <property type="protein sequence ID" value="KWT94354.1"/>
    <property type="molecule type" value="Genomic_DNA"/>
</dbReference>
<evidence type="ECO:0000256" key="4">
    <source>
        <dbReference type="ARBA" id="ARBA00022857"/>
    </source>
</evidence>
<dbReference type="PANTHER" id="PTHR43013">
    <property type="entry name" value="GLUTAMYL-TRNA REDUCTASE"/>
    <property type="match status" value="1"/>
</dbReference>
<sequence>MTVLVIGLNHKTADVEVRESIAFDRERIKKGLVGLRNLTGISEAIILSTCNRVELYLHADGDLSMVERVKKFLAEFHKFPLEVLDGALYAYGAEDGVRHLFRVASSLDSMVVGEPQILGQLKDAYEIGLKEQSSGLILNKLMKKAISVAKRVRTETKIAENAVSIGYAAVELAKKIFGDLGDKVFMLLGAGEMAELAARHLTGSGVKDVIVANRTYERGLALAVEFSGRAVEFSDFKKELSVADIVICSTGARSYILEYSEMEKQMKTRRQRPVFIIDISVPRNIDPKINSLENVYLYDIDDLQGVVDKNLNERLKESKKAEDIIDKEIDVFFDWLHSLDAIPTIVELRRNAEGIKNEELAKLYNKLNGIEEKDKQAIEHAMNAMINKLLHQPTMALKGNDEEKDILISAARKLYGLNSRPLGRQDEP</sequence>
<comment type="catalytic activity">
    <reaction evidence="7 8 9">
        <text>(S)-4-amino-5-oxopentanoate + tRNA(Glu) + NADP(+) = L-glutamyl-tRNA(Glu) + NADPH + H(+)</text>
        <dbReference type="Rhea" id="RHEA:12344"/>
        <dbReference type="Rhea" id="RHEA-COMP:9663"/>
        <dbReference type="Rhea" id="RHEA-COMP:9680"/>
        <dbReference type="ChEBI" id="CHEBI:15378"/>
        <dbReference type="ChEBI" id="CHEBI:57501"/>
        <dbReference type="ChEBI" id="CHEBI:57783"/>
        <dbReference type="ChEBI" id="CHEBI:58349"/>
        <dbReference type="ChEBI" id="CHEBI:78442"/>
        <dbReference type="ChEBI" id="CHEBI:78520"/>
        <dbReference type="EC" id="1.2.1.70"/>
    </reaction>
</comment>
<evidence type="ECO:0000259" key="12">
    <source>
        <dbReference type="Pfam" id="PF05201"/>
    </source>
</evidence>
<dbReference type="Pfam" id="PF00745">
    <property type="entry name" value="GlutR_dimer"/>
    <property type="match status" value="1"/>
</dbReference>
<dbReference type="PIRSF" id="PIRSF000445">
    <property type="entry name" value="4pyrrol_synth_GluRdtase"/>
    <property type="match status" value="1"/>
</dbReference>
<dbReference type="Pfam" id="PF05201">
    <property type="entry name" value="GlutR_N"/>
    <property type="match status" value="1"/>
</dbReference>
<evidence type="ECO:0000259" key="10">
    <source>
        <dbReference type="Pfam" id="PF00745"/>
    </source>
</evidence>
<name>A0ABR5SJ84_9BACT</name>
<dbReference type="SUPFAM" id="SSF69075">
    <property type="entry name" value="Glutamyl tRNA-reductase dimerization domain"/>
    <property type="match status" value="1"/>
</dbReference>
<dbReference type="InterPro" id="IPR015895">
    <property type="entry name" value="4pyrrol_synth_GluRdtase_N"/>
</dbReference>
<dbReference type="InterPro" id="IPR036291">
    <property type="entry name" value="NAD(P)-bd_dom_sf"/>
</dbReference>
<dbReference type="PROSITE" id="PS00747">
    <property type="entry name" value="GLUTR"/>
    <property type="match status" value="1"/>
</dbReference>
<dbReference type="NCBIfam" id="TIGR01035">
    <property type="entry name" value="hemA"/>
    <property type="match status" value="1"/>
</dbReference>
<dbReference type="InterPro" id="IPR036453">
    <property type="entry name" value="GluRdtase_dimer_dom_sf"/>
</dbReference>
<dbReference type="RefSeq" id="WP_085050773.1">
    <property type="nucleotide sequence ID" value="NZ_LNQR01000006.1"/>
</dbReference>
<evidence type="ECO:0000256" key="2">
    <source>
        <dbReference type="ARBA" id="ARBA00005916"/>
    </source>
</evidence>
<dbReference type="InterPro" id="IPR000343">
    <property type="entry name" value="4pyrrol_synth_GluRdtase"/>
</dbReference>
<reference evidence="13 14" key="1">
    <citation type="submission" date="2015-11" db="EMBL/GenBank/DDBJ databases">
        <authorList>
            <person name="Lin W."/>
        </authorList>
    </citation>
    <scope>NUCLEOTIDE SEQUENCE [LARGE SCALE GENOMIC DNA]</scope>
    <source>
        <strain evidence="13 14">HCH-1</strain>
    </source>
</reference>
<dbReference type="GO" id="GO:0008883">
    <property type="term" value="F:glutamyl-tRNA reductase activity"/>
    <property type="evidence" value="ECO:0007669"/>
    <property type="project" value="UniProtKB-EC"/>
</dbReference>
<dbReference type="InterPro" id="IPR018214">
    <property type="entry name" value="GluRdtase_CS"/>
</dbReference>
<dbReference type="InterPro" id="IPR036343">
    <property type="entry name" value="GluRdtase_N_sf"/>
</dbReference>